<feature type="compositionally biased region" description="Basic and acidic residues" evidence="1">
    <location>
        <begin position="43"/>
        <end position="56"/>
    </location>
</feature>
<dbReference type="AlphaFoldDB" id="A0AAN8S9R5"/>
<name>A0AAN8S9R5_POLSC</name>
<sequence length="64" mass="7379">MKRKRRLKGGNKGKAKLQAEKILIVPIKFGSSQRRNGNWRMLEKISRDPVSKERAPKVPRVPVD</sequence>
<evidence type="ECO:0000313" key="3">
    <source>
        <dbReference type="Proteomes" id="UP001372834"/>
    </source>
</evidence>
<protein>
    <submittedName>
        <fullName evidence="2">Uncharacterized protein</fullName>
    </submittedName>
</protein>
<dbReference type="EMBL" id="JAWJWE010000005">
    <property type="protein sequence ID" value="KAK6634348.1"/>
    <property type="molecule type" value="Genomic_DNA"/>
</dbReference>
<gene>
    <name evidence="2" type="ORF">RUM43_011748</name>
</gene>
<reference evidence="2 3" key="1">
    <citation type="submission" date="2023-10" db="EMBL/GenBank/DDBJ databases">
        <title>Genomes of two closely related lineages of the louse Polyplax serrata with different host specificities.</title>
        <authorList>
            <person name="Martinu J."/>
            <person name="Tarabai H."/>
            <person name="Stefka J."/>
            <person name="Hypsa V."/>
        </authorList>
    </citation>
    <scope>NUCLEOTIDE SEQUENCE [LARGE SCALE GENOMIC DNA]</scope>
    <source>
        <strain evidence="2">HR10_N</strain>
    </source>
</reference>
<accession>A0AAN8S9R5</accession>
<feature type="region of interest" description="Disordered" evidence="1">
    <location>
        <begin position="43"/>
        <end position="64"/>
    </location>
</feature>
<evidence type="ECO:0000256" key="1">
    <source>
        <dbReference type="SAM" id="MobiDB-lite"/>
    </source>
</evidence>
<organism evidence="2 3">
    <name type="scientific">Polyplax serrata</name>
    <name type="common">Common mouse louse</name>
    <dbReference type="NCBI Taxonomy" id="468196"/>
    <lineage>
        <taxon>Eukaryota</taxon>
        <taxon>Metazoa</taxon>
        <taxon>Ecdysozoa</taxon>
        <taxon>Arthropoda</taxon>
        <taxon>Hexapoda</taxon>
        <taxon>Insecta</taxon>
        <taxon>Pterygota</taxon>
        <taxon>Neoptera</taxon>
        <taxon>Paraneoptera</taxon>
        <taxon>Psocodea</taxon>
        <taxon>Troctomorpha</taxon>
        <taxon>Phthiraptera</taxon>
        <taxon>Anoplura</taxon>
        <taxon>Polyplacidae</taxon>
        <taxon>Polyplax</taxon>
    </lineage>
</organism>
<comment type="caution">
    <text evidence="2">The sequence shown here is derived from an EMBL/GenBank/DDBJ whole genome shotgun (WGS) entry which is preliminary data.</text>
</comment>
<dbReference type="Proteomes" id="UP001372834">
    <property type="component" value="Unassembled WGS sequence"/>
</dbReference>
<proteinExistence type="predicted"/>
<evidence type="ECO:0000313" key="2">
    <source>
        <dbReference type="EMBL" id="KAK6634348.1"/>
    </source>
</evidence>